<dbReference type="InterPro" id="IPR051540">
    <property type="entry name" value="S-2-haloacid_dehalogenase"/>
</dbReference>
<dbReference type="AlphaFoldDB" id="A0A1N7LIX4"/>
<dbReference type="STRING" id="619304.SAMN05421760_10466"/>
<dbReference type="PRINTS" id="PR00413">
    <property type="entry name" value="HADHALOGNASE"/>
</dbReference>
<dbReference type="InterPro" id="IPR036412">
    <property type="entry name" value="HAD-like_sf"/>
</dbReference>
<dbReference type="EMBL" id="FTOE01000004">
    <property type="protein sequence ID" value="SIS73749.1"/>
    <property type="molecule type" value="Genomic_DNA"/>
</dbReference>
<dbReference type="OrthoDB" id="5865007at2"/>
<evidence type="ECO:0000313" key="4">
    <source>
        <dbReference type="EMBL" id="SIS73749.1"/>
    </source>
</evidence>
<dbReference type="SUPFAM" id="SSF56784">
    <property type="entry name" value="HAD-like"/>
    <property type="match status" value="1"/>
</dbReference>
<dbReference type="InterPro" id="IPR006439">
    <property type="entry name" value="HAD-SF_hydro_IA"/>
</dbReference>
<dbReference type="InterPro" id="IPR023214">
    <property type="entry name" value="HAD_sf"/>
</dbReference>
<dbReference type="PANTHER" id="PTHR43316:SF3">
    <property type="entry name" value="HALOACID DEHALOGENASE, TYPE II (AFU_ORTHOLOGUE AFUA_2G07750)-RELATED"/>
    <property type="match status" value="1"/>
</dbReference>
<evidence type="ECO:0000256" key="3">
    <source>
        <dbReference type="RuleBase" id="RU368077"/>
    </source>
</evidence>
<dbReference type="EC" id="3.8.1.2" evidence="3"/>
<dbReference type="NCBIfam" id="TIGR01428">
    <property type="entry name" value="HAD_type_II"/>
    <property type="match status" value="1"/>
</dbReference>
<comment type="catalytic activity">
    <reaction evidence="3">
        <text>an (S)-2-haloacid + H2O = a (2R)-2-hydroxycarboxylate + a halide anion + H(+)</text>
        <dbReference type="Rhea" id="RHEA:11192"/>
        <dbReference type="ChEBI" id="CHEBI:15377"/>
        <dbReference type="ChEBI" id="CHEBI:15378"/>
        <dbReference type="ChEBI" id="CHEBI:16042"/>
        <dbReference type="ChEBI" id="CHEBI:58314"/>
        <dbReference type="ChEBI" id="CHEBI:137405"/>
        <dbReference type="EC" id="3.8.1.2"/>
    </reaction>
</comment>
<dbReference type="Gene3D" id="3.40.50.1000">
    <property type="entry name" value="HAD superfamily/HAD-like"/>
    <property type="match status" value="1"/>
</dbReference>
<dbReference type="InterPro" id="IPR023198">
    <property type="entry name" value="PGP-like_dom2"/>
</dbReference>
<proteinExistence type="inferred from homology"/>
<dbReference type="InterPro" id="IPR006328">
    <property type="entry name" value="2-HAD"/>
</dbReference>
<protein>
    <recommendedName>
        <fullName evidence="3">(S)-2-haloacid dehalogenase</fullName>
        <ecNumber evidence="3">3.8.1.2</ecNumber>
    </recommendedName>
    <alternativeName>
        <fullName evidence="3">2-haloalkanoic acid dehalogenase</fullName>
    </alternativeName>
    <alternativeName>
        <fullName evidence="3">Halocarboxylic acid halidohydrolase</fullName>
    </alternativeName>
    <alternativeName>
        <fullName evidence="3">L-2-haloacid dehalogenase</fullName>
    </alternativeName>
</protein>
<reference evidence="5" key="1">
    <citation type="submission" date="2017-01" db="EMBL/GenBank/DDBJ databases">
        <authorList>
            <person name="Varghese N."/>
            <person name="Submissions S."/>
        </authorList>
    </citation>
    <scope>NUCLEOTIDE SEQUENCE [LARGE SCALE GENOMIC DNA]</scope>
    <source>
        <strain evidence="5">DSM 22306</strain>
    </source>
</reference>
<dbReference type="SFLD" id="SFLDG01129">
    <property type="entry name" value="C1.5:_HAD__Beta-PGM__Phosphata"/>
    <property type="match status" value="1"/>
</dbReference>
<dbReference type="Proteomes" id="UP000185999">
    <property type="component" value="Unassembled WGS sequence"/>
</dbReference>
<dbReference type="SFLD" id="SFLDS00003">
    <property type="entry name" value="Haloacid_Dehalogenase"/>
    <property type="match status" value="1"/>
</dbReference>
<dbReference type="GO" id="GO:0018784">
    <property type="term" value="F:(S)-2-haloacid dehalogenase activity"/>
    <property type="evidence" value="ECO:0007669"/>
    <property type="project" value="UniProtKB-UniRule"/>
</dbReference>
<evidence type="ECO:0000313" key="5">
    <source>
        <dbReference type="Proteomes" id="UP000185999"/>
    </source>
</evidence>
<dbReference type="RefSeq" id="WP_054341616.1">
    <property type="nucleotide sequence ID" value="NZ_FTOE01000004.1"/>
</dbReference>
<accession>A0A1N7LIX4</accession>
<dbReference type="NCBIfam" id="TIGR01493">
    <property type="entry name" value="HAD-SF-IA-v2"/>
    <property type="match status" value="1"/>
</dbReference>
<dbReference type="Pfam" id="PF00702">
    <property type="entry name" value="Hydrolase"/>
    <property type="match status" value="1"/>
</dbReference>
<evidence type="ECO:0000256" key="1">
    <source>
        <dbReference type="ARBA" id="ARBA00008106"/>
    </source>
</evidence>
<comment type="similarity">
    <text evidence="1 3">Belongs to the HAD-like hydrolase superfamily. S-2-haloalkanoic acid dehalogenase family.</text>
</comment>
<dbReference type="CDD" id="cd02588">
    <property type="entry name" value="HAD_L2-DEX"/>
    <property type="match status" value="1"/>
</dbReference>
<evidence type="ECO:0000256" key="2">
    <source>
        <dbReference type="ARBA" id="ARBA00022801"/>
    </source>
</evidence>
<comment type="function">
    <text evidence="3">Catalyzes the hydrolytic dehalogenation of small (S)-2-haloalkanoic acids to yield the corresponding (R)-2-hydroxyalkanoic acids.</text>
</comment>
<name>A0A1N7LIX4_9GAMM</name>
<dbReference type="Gene3D" id="1.10.150.240">
    <property type="entry name" value="Putative phosphatase, domain 2"/>
    <property type="match status" value="1"/>
</dbReference>
<organism evidence="4 5">
    <name type="scientific">Neptunomonas antarctica</name>
    <dbReference type="NCBI Taxonomy" id="619304"/>
    <lineage>
        <taxon>Bacteria</taxon>
        <taxon>Pseudomonadati</taxon>
        <taxon>Pseudomonadota</taxon>
        <taxon>Gammaproteobacteria</taxon>
        <taxon>Oceanospirillales</taxon>
        <taxon>Oceanospirillaceae</taxon>
        <taxon>Neptunomonas</taxon>
    </lineage>
</organism>
<keyword evidence="5" id="KW-1185">Reference proteome</keyword>
<dbReference type="PANTHER" id="PTHR43316">
    <property type="entry name" value="HYDROLASE, HALOACID DELAHOGENASE-RELATED"/>
    <property type="match status" value="1"/>
</dbReference>
<sequence>MKQTTILFDINETVLNLSVLRPKFKSFFGDECFTDTWFSMLLHASTVSMITDVKTDFASLSKIMLEALAARNGVLISSAEIADILGGFSSLPAHSDIKTALSRLRAEGFRVVAFSNSSRNLITNQIHNAGLDEYFDEVISVEEAGTFKPSPMAYQFASTKLGQPKDKLRLVATHDWDTHGAMSAGLEAAYINRSGAPYNPLFKKPGIYGSTMNEIVDQIIATDT</sequence>
<gene>
    <name evidence="4" type="ORF">SAMN05421760_10466</name>
</gene>
<keyword evidence="2 3" id="KW-0378">Hydrolase</keyword>